<dbReference type="CDD" id="cd00063">
    <property type="entry name" value="FN3"/>
    <property type="match status" value="1"/>
</dbReference>
<dbReference type="Pfam" id="PF00041">
    <property type="entry name" value="fn3"/>
    <property type="match status" value="1"/>
</dbReference>
<reference evidence="12" key="1">
    <citation type="journal article" date="2023" name="Mol. Biol. Evol.">
        <title>Third-Generation Sequencing Reveals the Adaptive Role of the Epigenome in Three Deep-Sea Polychaetes.</title>
        <authorList>
            <person name="Perez M."/>
            <person name="Aroh O."/>
            <person name="Sun Y."/>
            <person name="Lan Y."/>
            <person name="Juniper S.K."/>
            <person name="Young C.R."/>
            <person name="Angers B."/>
            <person name="Qian P.Y."/>
        </authorList>
    </citation>
    <scope>NUCLEOTIDE SEQUENCE</scope>
    <source>
        <strain evidence="12">P08H-3</strain>
    </source>
</reference>
<dbReference type="AlphaFoldDB" id="A0AAD9JYW3"/>
<feature type="domain" description="Fibronectin type-III" evidence="11">
    <location>
        <begin position="833"/>
        <end position="940"/>
    </location>
</feature>
<evidence type="ECO:0000256" key="2">
    <source>
        <dbReference type="ARBA" id="ARBA00022475"/>
    </source>
</evidence>
<evidence type="ECO:0000259" key="10">
    <source>
        <dbReference type="PROSITE" id="PS50835"/>
    </source>
</evidence>
<dbReference type="InterPro" id="IPR016187">
    <property type="entry name" value="CTDL_fold"/>
</dbReference>
<keyword evidence="6" id="KW-1015">Disulfide bond</keyword>
<dbReference type="Pfam" id="PF10551">
    <property type="entry name" value="MULE"/>
    <property type="match status" value="1"/>
</dbReference>
<organism evidence="12 13">
    <name type="scientific">Paralvinella palmiformis</name>
    <dbReference type="NCBI Taxonomy" id="53620"/>
    <lineage>
        <taxon>Eukaryota</taxon>
        <taxon>Metazoa</taxon>
        <taxon>Spiralia</taxon>
        <taxon>Lophotrochozoa</taxon>
        <taxon>Annelida</taxon>
        <taxon>Polychaeta</taxon>
        <taxon>Sedentaria</taxon>
        <taxon>Canalipalpata</taxon>
        <taxon>Terebellida</taxon>
        <taxon>Terebelliformia</taxon>
        <taxon>Alvinellidae</taxon>
        <taxon>Paralvinella</taxon>
    </lineage>
</organism>
<sequence>MKDPPQDRESAQIQCSCVHYIIDSGVGAESPSCLSLSGCLMSLEGLNGPLWEISGVAASFNKGHPPTKRFSSSNGTLLEYDGANLISINSDGEHNFVVNTLTTIDIGQVKLIWWTSGQRVAPDSAEFYWEGDGNKIESFFYWHNDSIPQDSTKDFIQYYFDGYKWAWILSVGGTRERASYICEISKEEIYKISDRDRGPDYGLEDTNPETVPRGPDLTTQPQDTVYEPSDVKGYVYLDCYADSYPPSTYQWRQERAGQNVSIDPTQEGRYTLINGRLIIHDPSTEQEDDGRYQCSAGNEFGTILSNTMALSFGYLQDFPKSPRAPVDAISYQWASIECSPPAHYPDILYTWYKNDIYNFIRPELKPYMFISNDGRLYFSEVTTDDVGNYYCLVYKPGQELAEGKVSMPTQLRITEGSPSVYEPQIGSSFPLIYPNSPKVGDTVRLECWASGSSIEYDLVYSWDKVQKMSDGSYQRLPLPPQSQLSDHNRVVTIPDITNYDSGIYMCHVYRVNGQATNKSVQLSLQAEPAFSVQLTDKFVDVGSSLVWRCDASGDPPPEYSWLKNGRPFNNQTIPPEDTDRIIVTNNVLYISNLNSKDDGMYQCVAENMHARRYSSGELRVLAFAPNFNKYPLQPNQFCTERGNTTLLCQPEAAPYPLFENIVWYKDDGLLNPGDGEQDRVRKMPNGNLFISSVQVSDKGRYRCHVSNDYGEAETIGNLTVLTTTTITTPPMDTSITVNSSTFLHCVASYSPEQDVTYVWYHADLLVEFERVYRLGENKFELWYNPHYKRGSGINNGGLYVMNVQHEHSGYYTCVVESGSGIMERAANLYVLGPPSEPAGVYKDETTLTTHSIVIQWKAAGNNGDPIISYVVEGLNYWEGFWKILVTNVRVQQDQYGTMRYNVTNLQAYSTYEIRMRAENKLGTSGPSQPTASVPVEVRAAIGQRESVKHTVRREKAKSFPADPRSLSDPEIPQEWTLTSDGKPFLIHDSGADSSERMLVCIQLYVIRVPLGESAVSCVYGFLSGKSQNTYEEFLQAVLGGCSNLGYQPDPTTIVTDFEQACITAVSTTLGTHVRLQGCFYHLTQSTWRKIQALGIVTRYRSEEDVKLFCGMLDGLAFLPTSDVSAGLDYLRENTPDGQDEMASSPLSECGEFLRGFPRSCGMCM</sequence>
<evidence type="ECO:0000256" key="1">
    <source>
        <dbReference type="ARBA" id="ARBA00004236"/>
    </source>
</evidence>
<dbReference type="PROSITE" id="PS50835">
    <property type="entry name" value="IG_LIKE"/>
    <property type="match status" value="6"/>
</dbReference>
<evidence type="ECO:0000256" key="7">
    <source>
        <dbReference type="ARBA" id="ARBA00023180"/>
    </source>
</evidence>
<dbReference type="InterPro" id="IPR007110">
    <property type="entry name" value="Ig-like_dom"/>
</dbReference>
<name>A0AAD9JYW3_9ANNE</name>
<evidence type="ECO:0000256" key="5">
    <source>
        <dbReference type="ARBA" id="ARBA00023136"/>
    </source>
</evidence>
<dbReference type="Pfam" id="PF13927">
    <property type="entry name" value="Ig_3"/>
    <property type="match status" value="4"/>
</dbReference>
<feature type="domain" description="Ig-like" evidence="10">
    <location>
        <begin position="319"/>
        <end position="414"/>
    </location>
</feature>
<keyword evidence="4" id="KW-0677">Repeat</keyword>
<dbReference type="FunFam" id="2.60.40.10:FF:000273">
    <property type="entry name" value="contactin-3 isoform X1"/>
    <property type="match status" value="1"/>
</dbReference>
<dbReference type="GO" id="GO:0098609">
    <property type="term" value="P:cell-cell adhesion"/>
    <property type="evidence" value="ECO:0007669"/>
    <property type="project" value="TreeGrafter"/>
</dbReference>
<dbReference type="SUPFAM" id="SSF48726">
    <property type="entry name" value="Immunoglobulin"/>
    <property type="match status" value="6"/>
</dbReference>
<proteinExistence type="predicted"/>
<keyword evidence="7" id="KW-0325">Glycoprotein</keyword>
<dbReference type="InterPro" id="IPR018289">
    <property type="entry name" value="MULE_transposase_dom"/>
</dbReference>
<dbReference type="PANTHER" id="PTHR44170">
    <property type="entry name" value="PROTEIN SIDEKICK"/>
    <property type="match status" value="1"/>
</dbReference>
<feature type="region of interest" description="Disordered" evidence="9">
    <location>
        <begin position="195"/>
        <end position="220"/>
    </location>
</feature>
<feature type="domain" description="Ig-like" evidence="10">
    <location>
        <begin position="724"/>
        <end position="829"/>
    </location>
</feature>
<feature type="domain" description="Ig-like" evidence="10">
    <location>
        <begin position="625"/>
        <end position="719"/>
    </location>
</feature>
<dbReference type="InterPro" id="IPR003598">
    <property type="entry name" value="Ig_sub2"/>
</dbReference>
<dbReference type="InterPro" id="IPR036179">
    <property type="entry name" value="Ig-like_dom_sf"/>
</dbReference>
<evidence type="ECO:0000256" key="9">
    <source>
        <dbReference type="SAM" id="MobiDB-lite"/>
    </source>
</evidence>
<evidence type="ECO:0000256" key="6">
    <source>
        <dbReference type="ARBA" id="ARBA00023157"/>
    </source>
</evidence>
<gene>
    <name evidence="12" type="ORF">LSH36_114g04003</name>
</gene>
<evidence type="ECO:0000259" key="11">
    <source>
        <dbReference type="PROSITE" id="PS50853"/>
    </source>
</evidence>
<dbReference type="Gene3D" id="3.10.100.10">
    <property type="entry name" value="Mannose-Binding Protein A, subunit A"/>
    <property type="match status" value="1"/>
</dbReference>
<dbReference type="Proteomes" id="UP001208570">
    <property type="component" value="Unassembled WGS sequence"/>
</dbReference>
<evidence type="ECO:0000313" key="12">
    <source>
        <dbReference type="EMBL" id="KAK2161594.1"/>
    </source>
</evidence>
<feature type="domain" description="Ig-like" evidence="10">
    <location>
        <begin position="215"/>
        <end position="311"/>
    </location>
</feature>
<evidence type="ECO:0000256" key="8">
    <source>
        <dbReference type="ARBA" id="ARBA00023319"/>
    </source>
</evidence>
<dbReference type="FunFam" id="2.60.40.10:FF:000064">
    <property type="entry name" value="Contactin 1"/>
    <property type="match status" value="1"/>
</dbReference>
<dbReference type="InterPro" id="IPR013783">
    <property type="entry name" value="Ig-like_fold"/>
</dbReference>
<feature type="domain" description="Ig-like" evidence="10">
    <location>
        <begin position="423"/>
        <end position="523"/>
    </location>
</feature>
<dbReference type="SUPFAM" id="SSF49265">
    <property type="entry name" value="Fibronectin type III"/>
    <property type="match status" value="1"/>
</dbReference>
<keyword evidence="13" id="KW-1185">Reference proteome</keyword>
<dbReference type="InterPro" id="IPR003961">
    <property type="entry name" value="FN3_dom"/>
</dbReference>
<comment type="subcellular location">
    <subcellularLocation>
        <location evidence="1">Cell membrane</location>
    </subcellularLocation>
</comment>
<feature type="domain" description="Ig-like" evidence="10">
    <location>
        <begin position="528"/>
        <end position="614"/>
    </location>
</feature>
<dbReference type="InterPro" id="IPR016186">
    <property type="entry name" value="C-type_lectin-like/link_sf"/>
</dbReference>
<keyword evidence="8" id="KW-0393">Immunoglobulin domain</keyword>
<dbReference type="GO" id="GO:0005886">
    <property type="term" value="C:plasma membrane"/>
    <property type="evidence" value="ECO:0007669"/>
    <property type="project" value="UniProtKB-SubCell"/>
</dbReference>
<dbReference type="InterPro" id="IPR003599">
    <property type="entry name" value="Ig_sub"/>
</dbReference>
<keyword evidence="5" id="KW-0472">Membrane</keyword>
<dbReference type="Gene3D" id="2.60.40.10">
    <property type="entry name" value="Immunoglobulins"/>
    <property type="match status" value="7"/>
</dbReference>
<dbReference type="SUPFAM" id="SSF56436">
    <property type="entry name" value="C-type lectin-like"/>
    <property type="match status" value="1"/>
</dbReference>
<dbReference type="CDD" id="cd00037">
    <property type="entry name" value="CLECT"/>
    <property type="match status" value="1"/>
</dbReference>
<dbReference type="PROSITE" id="PS50853">
    <property type="entry name" value="FN3"/>
    <property type="match status" value="1"/>
</dbReference>
<dbReference type="SMART" id="SM00408">
    <property type="entry name" value="IGc2"/>
    <property type="match status" value="5"/>
</dbReference>
<evidence type="ECO:0000256" key="3">
    <source>
        <dbReference type="ARBA" id="ARBA00022729"/>
    </source>
</evidence>
<evidence type="ECO:0000256" key="4">
    <source>
        <dbReference type="ARBA" id="ARBA00022737"/>
    </source>
</evidence>
<dbReference type="PANTHER" id="PTHR44170:SF6">
    <property type="entry name" value="CONTACTIN"/>
    <property type="match status" value="1"/>
</dbReference>
<accession>A0AAD9JYW3</accession>
<dbReference type="SMART" id="SM00060">
    <property type="entry name" value="FN3"/>
    <property type="match status" value="1"/>
</dbReference>
<evidence type="ECO:0000313" key="13">
    <source>
        <dbReference type="Proteomes" id="UP001208570"/>
    </source>
</evidence>
<evidence type="ECO:0008006" key="14">
    <source>
        <dbReference type="Google" id="ProtNLM"/>
    </source>
</evidence>
<dbReference type="SMART" id="SM00409">
    <property type="entry name" value="IG"/>
    <property type="match status" value="6"/>
</dbReference>
<dbReference type="InterPro" id="IPR036116">
    <property type="entry name" value="FN3_sf"/>
</dbReference>
<keyword evidence="3" id="KW-0732">Signal</keyword>
<keyword evidence="2" id="KW-1003">Cell membrane</keyword>
<protein>
    <recommendedName>
        <fullName evidence="14">Contactin</fullName>
    </recommendedName>
</protein>
<dbReference type="EMBL" id="JAODUP010000114">
    <property type="protein sequence ID" value="KAK2161594.1"/>
    <property type="molecule type" value="Genomic_DNA"/>
</dbReference>
<comment type="caution">
    <text evidence="12">The sequence shown here is derived from an EMBL/GenBank/DDBJ whole genome shotgun (WGS) entry which is preliminary data.</text>
</comment>